<dbReference type="OrthoDB" id="670210at2"/>
<dbReference type="Pfam" id="PF01061">
    <property type="entry name" value="ABC2_membrane"/>
    <property type="match status" value="1"/>
</dbReference>
<accession>A0A1J4Q4Y6</accession>
<dbReference type="EMBL" id="LBDA02000013">
    <property type="protein sequence ID" value="OIK28197.1"/>
    <property type="molecule type" value="Genomic_DNA"/>
</dbReference>
<dbReference type="InterPro" id="IPR000412">
    <property type="entry name" value="ABC_2_transport"/>
</dbReference>
<keyword evidence="5" id="KW-0046">Antibiotic resistance</keyword>
<dbReference type="GO" id="GO:0140359">
    <property type="term" value="F:ABC-type transporter activity"/>
    <property type="evidence" value="ECO:0007669"/>
    <property type="project" value="InterPro"/>
</dbReference>
<dbReference type="PANTHER" id="PTHR43229:SF2">
    <property type="entry name" value="NODULATION PROTEIN J"/>
    <property type="match status" value="1"/>
</dbReference>
<comment type="similarity">
    <text evidence="6">Belongs to the ABC-2 integral membrane protein family.</text>
</comment>
<feature type="transmembrane region" description="Helical" evidence="6">
    <location>
        <begin position="110"/>
        <end position="136"/>
    </location>
</feature>
<evidence type="ECO:0000259" key="7">
    <source>
        <dbReference type="PROSITE" id="PS51012"/>
    </source>
</evidence>
<sequence length="262" mass="27456">MSTLSYSVSDSMTMLRRSLRHGIRFPAMLISSLVTPVVLLLMFVYIFGGALGAGVGGAAAGRTGYLNYIAPSMVLLTVCYGGGSTAVTVSVDLTEGIIKRFRTMAISRGAVLTGHVLGGFLRTMATVTLVLAVALAMGFRPTATPVEWAAAIGVLALLSFALTWLMIAFGSAAKNPGSANTAAMPLQILPLVSSAFVPTDSMPDGVRWFAEYQPFTPVIDTLRGLLMGSAIGDSAYIALGWLVGITVVGFVWARAAFHARGR</sequence>
<feature type="transmembrane region" description="Helical" evidence="6">
    <location>
        <begin position="181"/>
        <end position="199"/>
    </location>
</feature>
<keyword evidence="6" id="KW-1003">Cell membrane</keyword>
<dbReference type="PROSITE" id="PS51012">
    <property type="entry name" value="ABC_TM2"/>
    <property type="match status" value="1"/>
</dbReference>
<feature type="transmembrane region" description="Helical" evidence="6">
    <location>
        <begin position="68"/>
        <end position="89"/>
    </location>
</feature>
<protein>
    <recommendedName>
        <fullName evidence="6">Transport permease protein</fullName>
    </recommendedName>
</protein>
<reference evidence="8" key="1">
    <citation type="submission" date="2016-10" db="EMBL/GenBank/DDBJ databases">
        <title>Genome sequence of Streptomyces malaysiense MUSC 136.</title>
        <authorList>
            <person name="Lee L.-H."/>
            <person name="Ser H.-L."/>
        </authorList>
    </citation>
    <scope>NUCLEOTIDE SEQUENCE [LARGE SCALE GENOMIC DNA]</scope>
    <source>
        <strain evidence="8">MUSC 136</strain>
    </source>
</reference>
<evidence type="ECO:0000256" key="1">
    <source>
        <dbReference type="ARBA" id="ARBA00004141"/>
    </source>
</evidence>
<dbReference type="InterPro" id="IPR051784">
    <property type="entry name" value="Nod_factor_ABC_transporter"/>
</dbReference>
<dbReference type="GO" id="GO:0046677">
    <property type="term" value="P:response to antibiotic"/>
    <property type="evidence" value="ECO:0007669"/>
    <property type="project" value="UniProtKB-KW"/>
</dbReference>
<feature type="domain" description="ABC transmembrane type-2" evidence="7">
    <location>
        <begin position="27"/>
        <end position="260"/>
    </location>
</feature>
<comment type="caution">
    <text evidence="8">The sequence shown here is derived from an EMBL/GenBank/DDBJ whole genome shotgun (WGS) entry which is preliminary data.</text>
</comment>
<evidence type="ECO:0000256" key="3">
    <source>
        <dbReference type="ARBA" id="ARBA00022989"/>
    </source>
</evidence>
<feature type="transmembrane region" description="Helical" evidence="6">
    <location>
        <begin position="148"/>
        <end position="169"/>
    </location>
</feature>
<keyword evidence="2 6" id="KW-0812">Transmembrane</keyword>
<evidence type="ECO:0000256" key="4">
    <source>
        <dbReference type="ARBA" id="ARBA00023136"/>
    </source>
</evidence>
<gene>
    <name evidence="8" type="ORF">VT52_007525</name>
</gene>
<organism evidence="8 9">
    <name type="scientific">Streptomyces malaysiense</name>
    <dbReference type="NCBI Taxonomy" id="1428626"/>
    <lineage>
        <taxon>Bacteria</taxon>
        <taxon>Bacillati</taxon>
        <taxon>Actinomycetota</taxon>
        <taxon>Actinomycetes</taxon>
        <taxon>Kitasatosporales</taxon>
        <taxon>Streptomycetaceae</taxon>
        <taxon>Streptomyces</taxon>
    </lineage>
</organism>
<dbReference type="Proteomes" id="UP000034838">
    <property type="component" value="Unassembled WGS sequence"/>
</dbReference>
<feature type="transmembrane region" description="Helical" evidence="6">
    <location>
        <begin position="25"/>
        <end position="48"/>
    </location>
</feature>
<dbReference type="PIRSF" id="PIRSF006648">
    <property type="entry name" value="DrrB"/>
    <property type="match status" value="1"/>
</dbReference>
<evidence type="ECO:0000256" key="5">
    <source>
        <dbReference type="ARBA" id="ARBA00023251"/>
    </source>
</evidence>
<evidence type="ECO:0000313" key="9">
    <source>
        <dbReference type="Proteomes" id="UP000034838"/>
    </source>
</evidence>
<keyword evidence="3 6" id="KW-1133">Transmembrane helix</keyword>
<name>A0A1J4Q4Y6_9ACTN</name>
<evidence type="ECO:0000256" key="2">
    <source>
        <dbReference type="ARBA" id="ARBA00022692"/>
    </source>
</evidence>
<dbReference type="AlphaFoldDB" id="A0A1J4Q4Y6"/>
<proteinExistence type="inferred from homology"/>
<dbReference type="RefSeq" id="WP_046427583.1">
    <property type="nucleotide sequence ID" value="NZ_LBDA02000013.1"/>
</dbReference>
<feature type="transmembrane region" description="Helical" evidence="6">
    <location>
        <begin position="235"/>
        <end position="257"/>
    </location>
</feature>
<keyword evidence="6" id="KW-0813">Transport</keyword>
<keyword evidence="9" id="KW-1185">Reference proteome</keyword>
<keyword evidence="4 6" id="KW-0472">Membrane</keyword>
<evidence type="ECO:0000256" key="6">
    <source>
        <dbReference type="RuleBase" id="RU361157"/>
    </source>
</evidence>
<dbReference type="GO" id="GO:0043190">
    <property type="term" value="C:ATP-binding cassette (ABC) transporter complex"/>
    <property type="evidence" value="ECO:0007669"/>
    <property type="project" value="InterPro"/>
</dbReference>
<evidence type="ECO:0000313" key="8">
    <source>
        <dbReference type="EMBL" id="OIK28197.1"/>
    </source>
</evidence>
<comment type="subcellular location">
    <subcellularLocation>
        <location evidence="6">Cell membrane</location>
        <topology evidence="6">Multi-pass membrane protein</topology>
    </subcellularLocation>
    <subcellularLocation>
        <location evidence="1">Membrane</location>
        <topology evidence="1">Multi-pass membrane protein</topology>
    </subcellularLocation>
</comment>
<dbReference type="InterPro" id="IPR013525">
    <property type="entry name" value="ABC2_TM"/>
</dbReference>
<dbReference type="InterPro" id="IPR047817">
    <property type="entry name" value="ABC2_TM_bact-type"/>
</dbReference>
<dbReference type="PANTHER" id="PTHR43229">
    <property type="entry name" value="NODULATION PROTEIN J"/>
    <property type="match status" value="1"/>
</dbReference>